<accession>A0A443PJ53</accession>
<dbReference type="Proteomes" id="UP000283530">
    <property type="component" value="Unassembled WGS sequence"/>
</dbReference>
<dbReference type="PANTHER" id="PTHR36385">
    <property type="entry name" value="OS07G0562900 PROTEIN"/>
    <property type="match status" value="1"/>
</dbReference>
<organism evidence="1 2">
    <name type="scientific">Cinnamomum micranthum f. kanehirae</name>
    <dbReference type="NCBI Taxonomy" id="337451"/>
    <lineage>
        <taxon>Eukaryota</taxon>
        <taxon>Viridiplantae</taxon>
        <taxon>Streptophyta</taxon>
        <taxon>Embryophyta</taxon>
        <taxon>Tracheophyta</taxon>
        <taxon>Spermatophyta</taxon>
        <taxon>Magnoliopsida</taxon>
        <taxon>Magnoliidae</taxon>
        <taxon>Laurales</taxon>
        <taxon>Lauraceae</taxon>
        <taxon>Cinnamomum</taxon>
    </lineage>
</organism>
<dbReference type="OrthoDB" id="1930685at2759"/>
<evidence type="ECO:0000313" key="2">
    <source>
        <dbReference type="Proteomes" id="UP000283530"/>
    </source>
</evidence>
<sequence length="115" mass="12915">MAKKRNKKKRDGAISMELSADTNSGGHDFNFLKDFYLFPVIVYAAMDTSEVTVSKPVLGVGNRKIKKAAAMKRSKNLRKMKGIEKAISKSEQSEEKISKCKIKVQRIQSAKSLYD</sequence>
<keyword evidence="2" id="KW-1185">Reference proteome</keyword>
<name>A0A443PJ53_9MAGN</name>
<dbReference type="EMBL" id="QPKB01000008">
    <property type="protein sequence ID" value="RWR90792.1"/>
    <property type="molecule type" value="Genomic_DNA"/>
</dbReference>
<reference evidence="1 2" key="1">
    <citation type="journal article" date="2019" name="Nat. Plants">
        <title>Stout camphor tree genome fills gaps in understanding of flowering plant genome evolution.</title>
        <authorList>
            <person name="Chaw S.M."/>
            <person name="Liu Y.C."/>
            <person name="Wu Y.W."/>
            <person name="Wang H.Y."/>
            <person name="Lin C.I."/>
            <person name="Wu C.S."/>
            <person name="Ke H.M."/>
            <person name="Chang L.Y."/>
            <person name="Hsu C.Y."/>
            <person name="Yang H.T."/>
            <person name="Sudianto E."/>
            <person name="Hsu M.H."/>
            <person name="Wu K.P."/>
            <person name="Wang L.N."/>
            <person name="Leebens-Mack J.H."/>
            <person name="Tsai I.J."/>
        </authorList>
    </citation>
    <scope>NUCLEOTIDE SEQUENCE [LARGE SCALE GENOMIC DNA]</scope>
    <source>
        <strain evidence="2">cv. Chaw 1501</strain>
        <tissue evidence="1">Young leaves</tissue>
    </source>
</reference>
<dbReference type="PANTHER" id="PTHR36385:SF1">
    <property type="entry name" value="OS07G0562900 PROTEIN"/>
    <property type="match status" value="1"/>
</dbReference>
<comment type="caution">
    <text evidence="1">The sequence shown here is derived from an EMBL/GenBank/DDBJ whole genome shotgun (WGS) entry which is preliminary data.</text>
</comment>
<evidence type="ECO:0000313" key="1">
    <source>
        <dbReference type="EMBL" id="RWR90792.1"/>
    </source>
</evidence>
<proteinExistence type="predicted"/>
<protein>
    <submittedName>
        <fullName evidence="1">Uncharacterized protein</fullName>
    </submittedName>
</protein>
<gene>
    <name evidence="1" type="ORF">CKAN_01990900</name>
</gene>
<dbReference type="AlphaFoldDB" id="A0A443PJ53"/>